<dbReference type="GO" id="GO:0005829">
    <property type="term" value="C:cytosol"/>
    <property type="evidence" value="ECO:0007669"/>
    <property type="project" value="TreeGrafter"/>
</dbReference>
<dbReference type="Gene3D" id="1.10.10.10">
    <property type="entry name" value="Winged helix-like DNA-binding domain superfamily/Winged helix DNA-binding domain"/>
    <property type="match status" value="1"/>
</dbReference>
<gene>
    <name evidence="7" type="ORF">DO97_01975</name>
</gene>
<comment type="caution">
    <text evidence="7">The sequence shown here is derived from an EMBL/GenBank/DDBJ whole genome shotgun (WGS) entry which is preliminary data.</text>
</comment>
<dbReference type="PANTHER" id="PTHR48111:SF67">
    <property type="entry name" value="TRANSCRIPTIONAL REGULATORY PROTEIN TCTD"/>
    <property type="match status" value="1"/>
</dbReference>
<proteinExistence type="predicted"/>
<reference evidence="7 8" key="1">
    <citation type="journal article" date="2014" name="Mol. Ecol.">
        <title>Evolution of Synechococcus.</title>
        <authorList>
            <person name="Dvorak P."/>
            <person name="Casamatta D."/>
            <person name="Hasler P."/>
            <person name="Poulickova A."/>
            <person name="Ondrej V."/>
            <person name="Sanges R."/>
        </authorList>
    </citation>
    <scope>NUCLEOTIDE SEQUENCE [LARGE SCALE GENOMIC DNA]</scope>
    <source>
        <strain evidence="7 8">CAUP A 1101</strain>
    </source>
</reference>
<dbReference type="PROSITE" id="PS50110">
    <property type="entry name" value="RESPONSE_REGULATORY"/>
    <property type="match status" value="1"/>
</dbReference>
<keyword evidence="2" id="KW-0238">DNA-binding</keyword>
<dbReference type="InterPro" id="IPR016032">
    <property type="entry name" value="Sig_transdc_resp-reg_C-effctor"/>
</dbReference>
<dbReference type="Proteomes" id="UP000030170">
    <property type="component" value="Unassembled WGS sequence"/>
</dbReference>
<dbReference type="InterPro" id="IPR036388">
    <property type="entry name" value="WH-like_DNA-bd_sf"/>
</dbReference>
<dbReference type="InterPro" id="IPR001789">
    <property type="entry name" value="Sig_transdc_resp-reg_receiver"/>
</dbReference>
<dbReference type="SUPFAM" id="SSF46894">
    <property type="entry name" value="C-terminal effector domain of the bipartite response regulators"/>
    <property type="match status" value="1"/>
</dbReference>
<name>A0A098TLD7_9CYAN</name>
<feature type="domain" description="HTH luxR-type" evidence="5">
    <location>
        <begin position="186"/>
        <end position="251"/>
    </location>
</feature>
<dbReference type="GO" id="GO:0006355">
    <property type="term" value="P:regulation of DNA-templated transcription"/>
    <property type="evidence" value="ECO:0007669"/>
    <property type="project" value="InterPro"/>
</dbReference>
<dbReference type="STRING" id="1497020.DO97_01975"/>
<evidence type="ECO:0000313" key="7">
    <source>
        <dbReference type="EMBL" id="KGF73125.1"/>
    </source>
</evidence>
<dbReference type="EMBL" id="JJML01000015">
    <property type="protein sequence ID" value="KGF73125.1"/>
    <property type="molecule type" value="Genomic_DNA"/>
</dbReference>
<evidence type="ECO:0000256" key="4">
    <source>
        <dbReference type="PROSITE-ProRule" id="PRU00169"/>
    </source>
</evidence>
<dbReference type="Pfam" id="PF00196">
    <property type="entry name" value="GerE"/>
    <property type="match status" value="1"/>
</dbReference>
<feature type="modified residue" description="4-aspartylphosphate" evidence="4">
    <location>
        <position position="53"/>
    </location>
</feature>
<evidence type="ECO:0000256" key="1">
    <source>
        <dbReference type="ARBA" id="ARBA00023015"/>
    </source>
</evidence>
<dbReference type="AlphaFoldDB" id="A0A098TLD7"/>
<keyword evidence="3" id="KW-0804">Transcription</keyword>
<keyword evidence="4" id="KW-0597">Phosphoprotein</keyword>
<dbReference type="SMART" id="SM00421">
    <property type="entry name" value="HTH_LUXR"/>
    <property type="match status" value="1"/>
</dbReference>
<keyword evidence="8" id="KW-1185">Reference proteome</keyword>
<dbReference type="Pfam" id="PF00072">
    <property type="entry name" value="Response_reg"/>
    <property type="match status" value="1"/>
</dbReference>
<evidence type="ECO:0000259" key="6">
    <source>
        <dbReference type="PROSITE" id="PS50110"/>
    </source>
</evidence>
<dbReference type="InterPro" id="IPR011006">
    <property type="entry name" value="CheY-like_superfamily"/>
</dbReference>
<accession>A0A098TLD7</accession>
<keyword evidence="1" id="KW-0805">Transcription regulation</keyword>
<feature type="domain" description="Response regulatory" evidence="6">
    <location>
        <begin position="4"/>
        <end position="120"/>
    </location>
</feature>
<dbReference type="SUPFAM" id="SSF52172">
    <property type="entry name" value="CheY-like"/>
    <property type="match status" value="1"/>
</dbReference>
<dbReference type="GO" id="GO:0000156">
    <property type="term" value="F:phosphorelay response regulator activity"/>
    <property type="evidence" value="ECO:0007669"/>
    <property type="project" value="TreeGrafter"/>
</dbReference>
<evidence type="ECO:0000256" key="2">
    <source>
        <dbReference type="ARBA" id="ARBA00023125"/>
    </source>
</evidence>
<dbReference type="PANTHER" id="PTHR48111">
    <property type="entry name" value="REGULATOR OF RPOS"/>
    <property type="match status" value="1"/>
</dbReference>
<evidence type="ECO:0000313" key="8">
    <source>
        <dbReference type="Proteomes" id="UP000030170"/>
    </source>
</evidence>
<dbReference type="SMART" id="SM00448">
    <property type="entry name" value="REC"/>
    <property type="match status" value="1"/>
</dbReference>
<dbReference type="InterPro" id="IPR039420">
    <property type="entry name" value="WalR-like"/>
</dbReference>
<protein>
    <submittedName>
        <fullName evidence="7">Chemotaxis protein CheY</fullName>
    </submittedName>
</protein>
<dbReference type="GO" id="GO:0032993">
    <property type="term" value="C:protein-DNA complex"/>
    <property type="evidence" value="ECO:0007669"/>
    <property type="project" value="TreeGrafter"/>
</dbReference>
<dbReference type="PROSITE" id="PS50043">
    <property type="entry name" value="HTH_LUXR_2"/>
    <property type="match status" value="1"/>
</dbReference>
<sequence length="254" mass="28329">MPLVILVADDDLGIRLCISDFLEASGFTAILAQNGQEALALVTKFQPHLIITDITMPLMDGYELVRHVRQDPAFRLLPVIFLTERNNTLDRVRGYQVGCDVYLPKPFELQELGAVVRNLLDRSQMIQTAWQYTYKDAVPPSPASLAPKDLPPFTTNVGSYWGEQLPSASAERLSDPHGVVQSLTTTLPFALHFTDREQEVLALIVDGLSNVQIGDRLHLSPRTVEKHVSGLLRKTATSNRTELVHFAMKYHLAS</sequence>
<evidence type="ECO:0000259" key="5">
    <source>
        <dbReference type="PROSITE" id="PS50043"/>
    </source>
</evidence>
<dbReference type="CDD" id="cd06170">
    <property type="entry name" value="LuxR_C_like"/>
    <property type="match status" value="1"/>
</dbReference>
<dbReference type="RefSeq" id="WP_036532000.1">
    <property type="nucleotide sequence ID" value="NZ_JJML01000015.1"/>
</dbReference>
<evidence type="ECO:0000256" key="3">
    <source>
        <dbReference type="ARBA" id="ARBA00023163"/>
    </source>
</evidence>
<dbReference type="Gene3D" id="3.40.50.2300">
    <property type="match status" value="1"/>
</dbReference>
<organism evidence="7 8">
    <name type="scientific">Neosynechococcus sphagnicola sy1</name>
    <dbReference type="NCBI Taxonomy" id="1497020"/>
    <lineage>
        <taxon>Bacteria</taxon>
        <taxon>Bacillati</taxon>
        <taxon>Cyanobacteriota</taxon>
        <taxon>Cyanophyceae</taxon>
        <taxon>Neosynechococcales</taxon>
        <taxon>Neosynechococcaceae</taxon>
        <taxon>Neosynechococcus</taxon>
    </lineage>
</organism>
<dbReference type="GO" id="GO:0000976">
    <property type="term" value="F:transcription cis-regulatory region binding"/>
    <property type="evidence" value="ECO:0007669"/>
    <property type="project" value="TreeGrafter"/>
</dbReference>
<dbReference type="PRINTS" id="PR00038">
    <property type="entry name" value="HTHLUXR"/>
</dbReference>
<dbReference type="InterPro" id="IPR000792">
    <property type="entry name" value="Tscrpt_reg_LuxR_C"/>
</dbReference>
<dbReference type="OrthoDB" id="3821207at2"/>